<protein>
    <submittedName>
        <fullName evidence="2">Uncharacterized protein</fullName>
    </submittedName>
</protein>
<gene>
    <name evidence="2" type="ORF">PCOR1329_LOCUS18834</name>
</gene>
<organism evidence="2 3">
    <name type="scientific">Prorocentrum cordatum</name>
    <dbReference type="NCBI Taxonomy" id="2364126"/>
    <lineage>
        <taxon>Eukaryota</taxon>
        <taxon>Sar</taxon>
        <taxon>Alveolata</taxon>
        <taxon>Dinophyceae</taxon>
        <taxon>Prorocentrales</taxon>
        <taxon>Prorocentraceae</taxon>
        <taxon>Prorocentrum</taxon>
    </lineage>
</organism>
<dbReference type="Proteomes" id="UP001189429">
    <property type="component" value="Unassembled WGS sequence"/>
</dbReference>
<proteinExistence type="predicted"/>
<evidence type="ECO:0000313" key="2">
    <source>
        <dbReference type="EMBL" id="CAK0815594.1"/>
    </source>
</evidence>
<comment type="caution">
    <text evidence="2">The sequence shown here is derived from an EMBL/GenBank/DDBJ whole genome shotgun (WGS) entry which is preliminary data.</text>
</comment>
<name>A0ABN9RAT1_9DINO</name>
<sequence>MEDTRSCRSDDGEQGDDDAGDAWEDDGPRGWVEALGWMKGCEMQRRLSFREWVDSARALLAEQKLQLKSARQLATVVRAHIREQSDAEEEFAKRLAKAAAQRHRAESAMPSQLPPAGASPLLSYDRLAIEVLGGPSRRSHGGSEVRGF</sequence>
<feature type="compositionally biased region" description="Basic and acidic residues" evidence="1">
    <location>
        <begin position="1"/>
        <end position="11"/>
    </location>
</feature>
<reference evidence="2" key="1">
    <citation type="submission" date="2023-10" db="EMBL/GenBank/DDBJ databases">
        <authorList>
            <person name="Chen Y."/>
            <person name="Shah S."/>
            <person name="Dougan E. K."/>
            <person name="Thang M."/>
            <person name="Chan C."/>
        </authorList>
    </citation>
    <scope>NUCLEOTIDE SEQUENCE [LARGE SCALE GENOMIC DNA]</scope>
</reference>
<evidence type="ECO:0000313" key="3">
    <source>
        <dbReference type="Proteomes" id="UP001189429"/>
    </source>
</evidence>
<evidence type="ECO:0000256" key="1">
    <source>
        <dbReference type="SAM" id="MobiDB-lite"/>
    </source>
</evidence>
<keyword evidence="3" id="KW-1185">Reference proteome</keyword>
<accession>A0ABN9RAT1</accession>
<feature type="region of interest" description="Disordered" evidence="1">
    <location>
        <begin position="1"/>
        <end position="28"/>
    </location>
</feature>
<feature type="compositionally biased region" description="Acidic residues" evidence="1">
    <location>
        <begin position="12"/>
        <end position="25"/>
    </location>
</feature>
<dbReference type="EMBL" id="CAUYUJ010005958">
    <property type="protein sequence ID" value="CAK0815594.1"/>
    <property type="molecule type" value="Genomic_DNA"/>
</dbReference>